<accession>A0ABT7AEQ1</accession>
<comment type="domain">
    <text evidence="10">Consists of 16-stranded beta-barrel sheets, with large surface-exposed loops, that form a transmembrane pore at the center of each barrel. The pore is partially ocluded by a peptide loop that folds into the pore lumen.</text>
</comment>
<comment type="similarity">
    <text evidence="1 10">Belongs to the alphaproteobacteria porin family.</text>
</comment>
<keyword evidence="3 10" id="KW-1134">Transmembrane beta strand</keyword>
<name>A0ABT7AEQ1_9HYPH</name>
<keyword evidence="6 10" id="KW-0406">Ion transport</keyword>
<evidence type="ECO:0000313" key="11">
    <source>
        <dbReference type="EMBL" id="MDJ1157842.1"/>
    </source>
</evidence>
<keyword evidence="2 10" id="KW-0813">Transport</keyword>
<keyword evidence="9 10" id="KW-0998">Cell outer membrane</keyword>
<gene>
    <name evidence="11" type="ORF">QNA08_06305</name>
</gene>
<keyword evidence="12" id="KW-1185">Reference proteome</keyword>
<dbReference type="Pfam" id="PF02530">
    <property type="entry name" value="Porin_2"/>
    <property type="match status" value="1"/>
</dbReference>
<keyword evidence="4 10" id="KW-0812">Transmembrane</keyword>
<dbReference type="RefSeq" id="WP_283739838.1">
    <property type="nucleotide sequence ID" value="NZ_JASJEV010000003.1"/>
</dbReference>
<reference evidence="11 12" key="1">
    <citation type="submission" date="2023-05" db="EMBL/GenBank/DDBJ databases">
        <title>Chelatococcus sp. nov., a moderately thermophilic bacterium isolated from hot spring microbial mat.</title>
        <authorList>
            <person name="Hu C.-J."/>
            <person name="Li W.-J."/>
        </authorList>
    </citation>
    <scope>NUCLEOTIDE SEQUENCE [LARGE SCALE GENOMIC DNA]</scope>
    <source>
        <strain evidence="11 12">SYSU G07232</strain>
    </source>
</reference>
<comment type="function">
    <text evidence="10">Forms passive diffusion pores that allow small molecular weight hydrophilic materials across the outer membrane.</text>
</comment>
<sequence>MIGVRVLWLVGTALLIGVAPVPASPGDARPRPGAVQPCADYGQGFVFVPSTGTCVRLGGRLRADTVARGKAGRSDATALGAEGRLDLDARTPTEYGPLRAVVSVRGRQGGR</sequence>
<protein>
    <recommendedName>
        <fullName evidence="10">Porin</fullName>
    </recommendedName>
</protein>
<evidence type="ECO:0000256" key="4">
    <source>
        <dbReference type="ARBA" id="ARBA00022692"/>
    </source>
</evidence>
<evidence type="ECO:0000256" key="3">
    <source>
        <dbReference type="ARBA" id="ARBA00022452"/>
    </source>
</evidence>
<evidence type="ECO:0000256" key="5">
    <source>
        <dbReference type="ARBA" id="ARBA00022729"/>
    </source>
</evidence>
<evidence type="ECO:0000256" key="9">
    <source>
        <dbReference type="ARBA" id="ARBA00023237"/>
    </source>
</evidence>
<evidence type="ECO:0000313" key="12">
    <source>
        <dbReference type="Proteomes" id="UP001321492"/>
    </source>
</evidence>
<keyword evidence="7 10" id="KW-0626">Porin</keyword>
<evidence type="ECO:0000256" key="6">
    <source>
        <dbReference type="ARBA" id="ARBA00023065"/>
    </source>
</evidence>
<evidence type="ECO:0000256" key="10">
    <source>
        <dbReference type="RuleBase" id="RU364005"/>
    </source>
</evidence>
<keyword evidence="8 10" id="KW-0472">Membrane</keyword>
<organism evidence="11 12">
    <name type="scientific">Chelatococcus albus</name>
    <dbReference type="NCBI Taxonomy" id="3047466"/>
    <lineage>
        <taxon>Bacteria</taxon>
        <taxon>Pseudomonadati</taxon>
        <taxon>Pseudomonadota</taxon>
        <taxon>Alphaproteobacteria</taxon>
        <taxon>Hyphomicrobiales</taxon>
        <taxon>Chelatococcaceae</taxon>
        <taxon>Chelatococcus</taxon>
    </lineage>
</organism>
<evidence type="ECO:0000256" key="2">
    <source>
        <dbReference type="ARBA" id="ARBA00022448"/>
    </source>
</evidence>
<evidence type="ECO:0000256" key="8">
    <source>
        <dbReference type="ARBA" id="ARBA00023136"/>
    </source>
</evidence>
<comment type="caution">
    <text evidence="11">The sequence shown here is derived from an EMBL/GenBank/DDBJ whole genome shotgun (WGS) entry which is preliminary data.</text>
</comment>
<comment type="subcellular location">
    <subcellularLocation>
        <location evidence="10">Cell outer membrane</location>
        <topology evidence="10">Multi-pass membrane protein</topology>
    </subcellularLocation>
</comment>
<dbReference type="InterPro" id="IPR003684">
    <property type="entry name" value="Porin_alphabac"/>
</dbReference>
<keyword evidence="5" id="KW-0732">Signal</keyword>
<proteinExistence type="inferred from homology"/>
<evidence type="ECO:0000256" key="7">
    <source>
        <dbReference type="ARBA" id="ARBA00023114"/>
    </source>
</evidence>
<dbReference type="Proteomes" id="UP001321492">
    <property type="component" value="Unassembled WGS sequence"/>
</dbReference>
<evidence type="ECO:0000256" key="1">
    <source>
        <dbReference type="ARBA" id="ARBA00009521"/>
    </source>
</evidence>
<dbReference type="EMBL" id="JASJEV010000003">
    <property type="protein sequence ID" value="MDJ1157842.1"/>
    <property type="molecule type" value="Genomic_DNA"/>
</dbReference>